<keyword evidence="2" id="KW-0378">Hydrolase</keyword>
<keyword evidence="3" id="KW-1185">Reference proteome</keyword>
<protein>
    <submittedName>
        <fullName evidence="2">Alpha/beta hydrolase</fullName>
    </submittedName>
</protein>
<dbReference type="InterPro" id="IPR000073">
    <property type="entry name" value="AB_hydrolase_1"/>
</dbReference>
<name>A0ABX1GN03_9FLAO</name>
<dbReference type="EMBL" id="JAAWWL010000001">
    <property type="protein sequence ID" value="NKI31038.1"/>
    <property type="molecule type" value="Genomic_DNA"/>
</dbReference>
<dbReference type="GO" id="GO:0016787">
    <property type="term" value="F:hydrolase activity"/>
    <property type="evidence" value="ECO:0007669"/>
    <property type="project" value="UniProtKB-KW"/>
</dbReference>
<evidence type="ECO:0000259" key="1">
    <source>
        <dbReference type="Pfam" id="PF00561"/>
    </source>
</evidence>
<gene>
    <name evidence="2" type="ORF">HCU67_03725</name>
</gene>
<dbReference type="PANTHER" id="PTHR43798:SF33">
    <property type="entry name" value="HYDROLASE, PUTATIVE (AFU_ORTHOLOGUE AFUA_2G14860)-RELATED"/>
    <property type="match status" value="1"/>
</dbReference>
<evidence type="ECO:0000313" key="3">
    <source>
        <dbReference type="Proteomes" id="UP000718451"/>
    </source>
</evidence>
<dbReference type="Proteomes" id="UP000718451">
    <property type="component" value="Unassembled WGS sequence"/>
</dbReference>
<dbReference type="Pfam" id="PF00561">
    <property type="entry name" value="Abhydrolase_1"/>
    <property type="match status" value="1"/>
</dbReference>
<evidence type="ECO:0000313" key="2">
    <source>
        <dbReference type="EMBL" id="NKI31038.1"/>
    </source>
</evidence>
<comment type="caution">
    <text evidence="2">The sequence shown here is derived from an EMBL/GenBank/DDBJ whole genome shotgun (WGS) entry which is preliminary data.</text>
</comment>
<reference evidence="2 3" key="1">
    <citation type="submission" date="2020-04" db="EMBL/GenBank/DDBJ databases">
        <authorList>
            <person name="Yoon J."/>
        </authorList>
    </citation>
    <scope>NUCLEOTIDE SEQUENCE [LARGE SCALE GENOMIC DNA]</scope>
    <source>
        <strain evidence="2 3">DJ-13</strain>
    </source>
</reference>
<dbReference type="RefSeq" id="WP_168551238.1">
    <property type="nucleotide sequence ID" value="NZ_JAAWWL010000001.1"/>
</dbReference>
<dbReference type="SUPFAM" id="SSF53474">
    <property type="entry name" value="alpha/beta-Hydrolases"/>
    <property type="match status" value="1"/>
</dbReference>
<dbReference type="PRINTS" id="PR00412">
    <property type="entry name" value="EPOXHYDRLASE"/>
</dbReference>
<accession>A0ABX1GN03</accession>
<sequence length="290" mass="33696">MDLSAWKQKGTYFNYNGHNIFTVEEGKGETLLLIHGFPTASWDWHKLWPELTKQFHVLTFDMLGFGFSDKPKKYAYSIVDQANLIEALLTLKKVQQLHIFSHDYGDSVAQELLARFQERQQKSEEGLILKSICLLNGGIFPGEHRPLLIQKLLMGPFGSLIAQAFTRKKLAKNFRKIFGPETQPTENELDSFWELMTYNEGKKVFHLLIRYMKERMVNKVRWEDALIQARIPLRFINGNMDPISGKHVADFYRSKVKEADVVDLPKIGHFPLIEAPNEALHHYMNFEKDL</sequence>
<dbReference type="PANTHER" id="PTHR43798">
    <property type="entry name" value="MONOACYLGLYCEROL LIPASE"/>
    <property type="match status" value="1"/>
</dbReference>
<dbReference type="InterPro" id="IPR000639">
    <property type="entry name" value="Epox_hydrolase-like"/>
</dbReference>
<feature type="domain" description="AB hydrolase-1" evidence="1">
    <location>
        <begin position="30"/>
        <end position="119"/>
    </location>
</feature>
<dbReference type="InterPro" id="IPR029058">
    <property type="entry name" value="AB_hydrolase_fold"/>
</dbReference>
<proteinExistence type="predicted"/>
<dbReference type="InterPro" id="IPR050266">
    <property type="entry name" value="AB_hydrolase_sf"/>
</dbReference>
<organism evidence="2 3">
    <name type="scientific">Croceivirga thetidis</name>
    <dbReference type="NCBI Taxonomy" id="2721623"/>
    <lineage>
        <taxon>Bacteria</taxon>
        <taxon>Pseudomonadati</taxon>
        <taxon>Bacteroidota</taxon>
        <taxon>Flavobacteriia</taxon>
        <taxon>Flavobacteriales</taxon>
        <taxon>Flavobacteriaceae</taxon>
        <taxon>Croceivirga</taxon>
    </lineage>
</organism>
<dbReference type="Gene3D" id="3.40.50.1820">
    <property type="entry name" value="alpha/beta hydrolase"/>
    <property type="match status" value="1"/>
</dbReference>